<dbReference type="OrthoDB" id="1936457at2759"/>
<keyword evidence="1" id="KW-0150">Chloroplast</keyword>
<dbReference type="GO" id="GO:0071013">
    <property type="term" value="C:catalytic step 2 spliceosome"/>
    <property type="evidence" value="ECO:0007669"/>
    <property type="project" value="TreeGrafter"/>
</dbReference>
<dbReference type="GO" id="GO:0003723">
    <property type="term" value="F:RNA binding"/>
    <property type="evidence" value="ECO:0007669"/>
    <property type="project" value="TreeGrafter"/>
</dbReference>
<name>A0A8T2R7L5_CERRI</name>
<dbReference type="SUPFAM" id="SSF52540">
    <property type="entry name" value="P-loop containing nucleoside triphosphate hydrolases"/>
    <property type="match status" value="1"/>
</dbReference>
<accession>A0A8T2R7L5</accession>
<sequence>MQTKNFFPSTTCNKKAFSNQNVFNPKLGLDSLVITPISQASAKQRPVRVGRTGLKKCYCLYVKNAIKMKCYQQMCLRSRGFYCKA</sequence>
<proteinExistence type="predicted"/>
<dbReference type="GO" id="GO:0004386">
    <property type="term" value="F:helicase activity"/>
    <property type="evidence" value="ECO:0007669"/>
    <property type="project" value="TreeGrafter"/>
</dbReference>
<keyword evidence="3" id="KW-1185">Reference proteome</keyword>
<dbReference type="PANTHER" id="PTHR18934">
    <property type="entry name" value="ATP-DEPENDENT RNA HELICASE"/>
    <property type="match status" value="1"/>
</dbReference>
<reference evidence="2" key="1">
    <citation type="submission" date="2021-08" db="EMBL/GenBank/DDBJ databases">
        <title>WGS assembly of Ceratopteris richardii.</title>
        <authorList>
            <person name="Marchant D.B."/>
            <person name="Chen G."/>
            <person name="Jenkins J."/>
            <person name="Shu S."/>
            <person name="Leebens-Mack J."/>
            <person name="Grimwood J."/>
            <person name="Schmutz J."/>
            <person name="Soltis P."/>
            <person name="Soltis D."/>
            <person name="Chen Z.-H."/>
        </authorList>
    </citation>
    <scope>NUCLEOTIDE SEQUENCE</scope>
    <source>
        <strain evidence="2">Whitten #5841</strain>
        <tissue evidence="2">Leaf</tissue>
    </source>
</reference>
<comment type="caution">
    <text evidence="2">The sequence shown here is derived from an EMBL/GenBank/DDBJ whole genome shotgun (WGS) entry which is preliminary data.</text>
</comment>
<organism evidence="2 3">
    <name type="scientific">Ceratopteris richardii</name>
    <name type="common">Triangle waterfern</name>
    <dbReference type="NCBI Taxonomy" id="49495"/>
    <lineage>
        <taxon>Eukaryota</taxon>
        <taxon>Viridiplantae</taxon>
        <taxon>Streptophyta</taxon>
        <taxon>Embryophyta</taxon>
        <taxon>Tracheophyta</taxon>
        <taxon>Polypodiopsida</taxon>
        <taxon>Polypodiidae</taxon>
        <taxon>Polypodiales</taxon>
        <taxon>Pteridineae</taxon>
        <taxon>Pteridaceae</taxon>
        <taxon>Parkerioideae</taxon>
        <taxon>Ceratopteris</taxon>
    </lineage>
</organism>
<dbReference type="PANTHER" id="PTHR18934:SF85">
    <property type="entry name" value="ATP-DEPENDENT RNA HELICASE DHX8"/>
    <property type="match status" value="1"/>
</dbReference>
<dbReference type="Gene3D" id="3.40.50.300">
    <property type="entry name" value="P-loop containing nucleotide triphosphate hydrolases"/>
    <property type="match status" value="1"/>
</dbReference>
<evidence type="ECO:0000313" key="2">
    <source>
        <dbReference type="EMBL" id="KAH7291761.1"/>
    </source>
</evidence>
<dbReference type="InterPro" id="IPR027417">
    <property type="entry name" value="P-loop_NTPase"/>
</dbReference>
<evidence type="ECO:0000313" key="3">
    <source>
        <dbReference type="Proteomes" id="UP000825935"/>
    </source>
</evidence>
<dbReference type="EMBL" id="CM035434">
    <property type="protein sequence ID" value="KAH7291761.1"/>
    <property type="molecule type" value="Genomic_DNA"/>
</dbReference>
<protein>
    <submittedName>
        <fullName evidence="2">Uncharacterized protein</fullName>
    </submittedName>
</protein>
<keyword evidence="1" id="KW-0934">Plastid</keyword>
<evidence type="ECO:0000256" key="1">
    <source>
        <dbReference type="ARBA" id="ARBA00022528"/>
    </source>
</evidence>
<gene>
    <name evidence="2" type="ORF">KP509_29G034100</name>
</gene>
<dbReference type="AlphaFoldDB" id="A0A8T2R7L5"/>
<dbReference type="GO" id="GO:0000390">
    <property type="term" value="P:spliceosomal complex disassembly"/>
    <property type="evidence" value="ECO:0007669"/>
    <property type="project" value="TreeGrafter"/>
</dbReference>
<dbReference type="Proteomes" id="UP000825935">
    <property type="component" value="Chromosome 29"/>
</dbReference>